<feature type="domain" description="C3H1-type" evidence="12">
    <location>
        <begin position="13"/>
        <end position="40"/>
    </location>
</feature>
<dbReference type="GO" id="GO:0061630">
    <property type="term" value="F:ubiquitin protein ligase activity"/>
    <property type="evidence" value="ECO:0007669"/>
    <property type="project" value="UniProtKB-EC"/>
</dbReference>
<reference evidence="13 14" key="1">
    <citation type="submission" date="2024-10" db="EMBL/GenBank/DDBJ databases">
        <authorList>
            <person name="Kim D."/>
        </authorList>
    </citation>
    <scope>NUCLEOTIDE SEQUENCE [LARGE SCALE GENOMIC DNA]</scope>
    <source>
        <strain evidence="13">BH-2024</strain>
    </source>
</reference>
<keyword evidence="8 9" id="KW-0862">Zinc</keyword>
<keyword evidence="6 9" id="KW-0863">Zinc-finger</keyword>
<dbReference type="InterPro" id="IPR018957">
    <property type="entry name" value="Znf_C3HC4_RING-type"/>
</dbReference>
<evidence type="ECO:0000259" key="11">
    <source>
        <dbReference type="PROSITE" id="PS50089"/>
    </source>
</evidence>
<proteinExistence type="predicted"/>
<evidence type="ECO:0000313" key="13">
    <source>
        <dbReference type="EMBL" id="KAL3114949.1"/>
    </source>
</evidence>
<sequence>MPSSPAQQQQKSSVGRPLCRYFASNICTKGDACAFSHEHNARPEMTCRYYLAGNCTYGNNCRYDHIRPQRNEAPLGGGGAKVTMNSAARPFVPAQQQTPKIADKKLGFPLEPPATNPWNINPLGNFHQNMAQELELIGQPNGPGNSSAATSAVNLCDIPLCPYFEVGLCTAGDFCPFLHGLACDMCGLNVLHPHNQTHRLDHHRECLAEHEKQMEEAFAKARSEEKQCGICMEQIVEKGLRFGILQNCTHCFCLDCIRKWRRQTDEEIKTKTVRSCPECRVHSDYVIPSKVWIDLNSDKDKLVSVFKGNTKKIACKYVVNGDVDKCPFGNKCFYKHQLPDGSIVEGKSPTQLRKNRRNDAIMFSLYDFLPSDSDWEDDFFNDNSDLFD</sequence>
<accession>A0ABD2LIH0</accession>
<comment type="catalytic activity">
    <reaction evidence="1">
        <text>S-ubiquitinyl-[E2 ubiquitin-conjugating enzyme]-L-cysteine + [acceptor protein]-L-lysine = [E2 ubiquitin-conjugating enzyme]-L-cysteine + N(6)-ubiquitinyl-[acceptor protein]-L-lysine.</text>
        <dbReference type="EC" id="2.3.2.27"/>
    </reaction>
</comment>
<organism evidence="13 14">
    <name type="scientific">Heterodera trifolii</name>
    <dbReference type="NCBI Taxonomy" id="157864"/>
    <lineage>
        <taxon>Eukaryota</taxon>
        <taxon>Metazoa</taxon>
        <taxon>Ecdysozoa</taxon>
        <taxon>Nematoda</taxon>
        <taxon>Chromadorea</taxon>
        <taxon>Rhabditida</taxon>
        <taxon>Tylenchina</taxon>
        <taxon>Tylenchomorpha</taxon>
        <taxon>Tylenchoidea</taxon>
        <taxon>Heteroderidae</taxon>
        <taxon>Heteroderinae</taxon>
        <taxon>Heterodera</taxon>
    </lineage>
</organism>
<keyword evidence="4 9" id="KW-0479">Metal-binding</keyword>
<feature type="domain" description="C3H1-type" evidence="12">
    <location>
        <begin position="309"/>
        <end position="339"/>
    </location>
</feature>
<evidence type="ECO:0000256" key="3">
    <source>
        <dbReference type="ARBA" id="ARBA00022679"/>
    </source>
</evidence>
<evidence type="ECO:0000256" key="9">
    <source>
        <dbReference type="PROSITE-ProRule" id="PRU00723"/>
    </source>
</evidence>
<gene>
    <name evidence="13" type="ORF">niasHT_011385</name>
</gene>
<dbReference type="AlphaFoldDB" id="A0ABD2LIH0"/>
<evidence type="ECO:0000259" key="12">
    <source>
        <dbReference type="PROSITE" id="PS50103"/>
    </source>
</evidence>
<dbReference type="Pfam" id="PF18044">
    <property type="entry name" value="zf-CCCH_4"/>
    <property type="match status" value="1"/>
</dbReference>
<evidence type="ECO:0000256" key="2">
    <source>
        <dbReference type="ARBA" id="ARBA00012483"/>
    </source>
</evidence>
<dbReference type="PANTHER" id="PTHR11224">
    <property type="entry name" value="MAKORIN-RELATED"/>
    <property type="match status" value="1"/>
</dbReference>
<dbReference type="Proteomes" id="UP001620626">
    <property type="component" value="Unassembled WGS sequence"/>
</dbReference>
<dbReference type="EMBL" id="JBICBT010000406">
    <property type="protein sequence ID" value="KAL3114949.1"/>
    <property type="molecule type" value="Genomic_DNA"/>
</dbReference>
<feature type="zinc finger region" description="C3H1-type" evidence="9">
    <location>
        <begin position="13"/>
        <end position="40"/>
    </location>
</feature>
<feature type="domain" description="C3H1-type" evidence="12">
    <location>
        <begin position="155"/>
        <end position="182"/>
    </location>
</feature>
<dbReference type="Pfam" id="PF00097">
    <property type="entry name" value="zf-C3HC4"/>
    <property type="match status" value="1"/>
</dbReference>
<dbReference type="Pfam" id="PF00642">
    <property type="entry name" value="zf-CCCH"/>
    <property type="match status" value="1"/>
</dbReference>
<dbReference type="PROSITE" id="PS50089">
    <property type="entry name" value="ZF_RING_2"/>
    <property type="match status" value="1"/>
</dbReference>
<dbReference type="PROSITE" id="PS00518">
    <property type="entry name" value="ZF_RING_1"/>
    <property type="match status" value="1"/>
</dbReference>
<dbReference type="InterPro" id="IPR045072">
    <property type="entry name" value="MKRN-like"/>
</dbReference>
<evidence type="ECO:0000256" key="8">
    <source>
        <dbReference type="ARBA" id="ARBA00022833"/>
    </source>
</evidence>
<dbReference type="SUPFAM" id="SSF57850">
    <property type="entry name" value="RING/U-box"/>
    <property type="match status" value="1"/>
</dbReference>
<keyword evidence="10" id="KW-0175">Coiled coil</keyword>
<dbReference type="InterPro" id="IPR041367">
    <property type="entry name" value="Znf-CCCH_4"/>
</dbReference>
<dbReference type="FunFam" id="3.30.40.10:FF:000117">
    <property type="entry name" value="Probable E3 ubiquitin-protein ligase makorin-1"/>
    <property type="match status" value="1"/>
</dbReference>
<evidence type="ECO:0000313" key="14">
    <source>
        <dbReference type="Proteomes" id="UP001620626"/>
    </source>
</evidence>
<dbReference type="InterPro" id="IPR036855">
    <property type="entry name" value="Znf_CCCH_sf"/>
</dbReference>
<comment type="caution">
    <text evidence="13">The sequence shown here is derived from an EMBL/GenBank/DDBJ whole genome shotgun (WGS) entry which is preliminary data.</text>
</comment>
<dbReference type="InterPro" id="IPR001841">
    <property type="entry name" value="Znf_RING"/>
</dbReference>
<evidence type="ECO:0000256" key="5">
    <source>
        <dbReference type="ARBA" id="ARBA00022737"/>
    </source>
</evidence>
<feature type="zinc finger region" description="C3H1-type" evidence="9">
    <location>
        <begin position="41"/>
        <end position="68"/>
    </location>
</feature>
<dbReference type="SMART" id="SM00356">
    <property type="entry name" value="ZnF_C3H1"/>
    <property type="match status" value="4"/>
</dbReference>
<keyword evidence="3" id="KW-0808">Transferase</keyword>
<dbReference type="InterPro" id="IPR017907">
    <property type="entry name" value="Znf_RING_CS"/>
</dbReference>
<keyword evidence="7" id="KW-0833">Ubl conjugation pathway</keyword>
<dbReference type="InterPro" id="IPR013083">
    <property type="entry name" value="Znf_RING/FYVE/PHD"/>
</dbReference>
<evidence type="ECO:0000256" key="7">
    <source>
        <dbReference type="ARBA" id="ARBA00022786"/>
    </source>
</evidence>
<evidence type="ECO:0000256" key="4">
    <source>
        <dbReference type="ARBA" id="ARBA00022723"/>
    </source>
</evidence>
<keyword evidence="5" id="KW-0677">Repeat</keyword>
<dbReference type="GO" id="GO:0008270">
    <property type="term" value="F:zinc ion binding"/>
    <property type="evidence" value="ECO:0007669"/>
    <property type="project" value="UniProtKB-KW"/>
</dbReference>
<dbReference type="CDD" id="cd16521">
    <property type="entry name" value="RING-HC_MKRN"/>
    <property type="match status" value="1"/>
</dbReference>
<dbReference type="InterPro" id="IPR000571">
    <property type="entry name" value="Znf_CCCH"/>
</dbReference>
<dbReference type="Pfam" id="PF14608">
    <property type="entry name" value="zf-CCCH_2"/>
    <property type="match status" value="2"/>
</dbReference>
<dbReference type="PANTHER" id="PTHR11224:SF10">
    <property type="entry name" value="IP09428P-RELATED"/>
    <property type="match status" value="1"/>
</dbReference>
<evidence type="ECO:0000256" key="1">
    <source>
        <dbReference type="ARBA" id="ARBA00000900"/>
    </source>
</evidence>
<name>A0ABD2LIH0_9BILA</name>
<evidence type="ECO:0000256" key="6">
    <source>
        <dbReference type="ARBA" id="ARBA00022771"/>
    </source>
</evidence>
<feature type="zinc finger region" description="C3H1-type" evidence="9">
    <location>
        <begin position="309"/>
        <end position="339"/>
    </location>
</feature>
<feature type="coiled-coil region" evidence="10">
    <location>
        <begin position="200"/>
        <end position="227"/>
    </location>
</feature>
<dbReference type="Gene3D" id="4.10.1000.10">
    <property type="entry name" value="Zinc finger, CCCH-type"/>
    <property type="match status" value="1"/>
</dbReference>
<feature type="domain" description="RING-type" evidence="11">
    <location>
        <begin position="228"/>
        <end position="280"/>
    </location>
</feature>
<dbReference type="PROSITE" id="PS50103">
    <property type="entry name" value="ZF_C3H1"/>
    <property type="match status" value="4"/>
</dbReference>
<evidence type="ECO:0000256" key="10">
    <source>
        <dbReference type="SAM" id="Coils"/>
    </source>
</evidence>
<keyword evidence="14" id="KW-1185">Reference proteome</keyword>
<feature type="zinc finger region" description="C3H1-type" evidence="9">
    <location>
        <begin position="155"/>
        <end position="182"/>
    </location>
</feature>
<dbReference type="EC" id="2.3.2.27" evidence="2"/>
<feature type="domain" description="C3H1-type" evidence="12">
    <location>
        <begin position="41"/>
        <end position="68"/>
    </location>
</feature>
<dbReference type="SMART" id="SM00184">
    <property type="entry name" value="RING"/>
    <property type="match status" value="1"/>
</dbReference>
<protein>
    <recommendedName>
        <fullName evidence="2">RING-type E3 ubiquitin transferase</fullName>
        <ecNumber evidence="2">2.3.2.27</ecNumber>
    </recommendedName>
</protein>
<dbReference type="Gene3D" id="3.30.40.10">
    <property type="entry name" value="Zinc/RING finger domain, C3HC4 (zinc finger)"/>
    <property type="match status" value="1"/>
</dbReference>
<dbReference type="SUPFAM" id="SSF90229">
    <property type="entry name" value="CCCH zinc finger"/>
    <property type="match status" value="3"/>
</dbReference>